<reference evidence="2" key="1">
    <citation type="submission" date="2021-06" db="EMBL/GenBank/DDBJ databases">
        <title>Halomicroarcula sp. F24A a new haloarchaeum isolated from saline soil.</title>
        <authorList>
            <person name="Duran-Viseras A."/>
            <person name="Sanchez-Porro C."/>
            <person name="Ventosa A."/>
        </authorList>
    </citation>
    <scope>NUCLEOTIDE SEQUENCE</scope>
    <source>
        <strain evidence="2">F24A</strain>
    </source>
</reference>
<dbReference type="AlphaFoldDB" id="A0A8J8CAW0"/>
<dbReference type="Proteomes" id="UP000783863">
    <property type="component" value="Unassembled WGS sequence"/>
</dbReference>
<evidence type="ECO:0000313" key="3">
    <source>
        <dbReference type="Proteomes" id="UP000783863"/>
    </source>
</evidence>
<evidence type="ECO:0000313" key="2">
    <source>
        <dbReference type="EMBL" id="MBX0303613.1"/>
    </source>
</evidence>
<protein>
    <submittedName>
        <fullName evidence="2">Uncharacterized protein</fullName>
    </submittedName>
</protein>
<dbReference type="EMBL" id="RKLQ01000001">
    <property type="protein sequence ID" value="MBX0303613.1"/>
    <property type="molecule type" value="Genomic_DNA"/>
</dbReference>
<gene>
    <name evidence="2" type="ORF">EGD98_08000</name>
</gene>
<feature type="compositionally biased region" description="Basic and acidic residues" evidence="1">
    <location>
        <begin position="74"/>
        <end position="89"/>
    </location>
</feature>
<accession>A0A8J8CAW0</accession>
<comment type="caution">
    <text evidence="2">The sequence shown here is derived from an EMBL/GenBank/DDBJ whole genome shotgun (WGS) entry which is preliminary data.</text>
</comment>
<name>A0A8J8CAW0_9EURY</name>
<evidence type="ECO:0000256" key="1">
    <source>
        <dbReference type="SAM" id="MobiDB-lite"/>
    </source>
</evidence>
<feature type="region of interest" description="Disordered" evidence="1">
    <location>
        <begin position="62"/>
        <end position="89"/>
    </location>
</feature>
<dbReference type="Pfam" id="PF24430">
    <property type="entry name" value="DUF7553"/>
    <property type="match status" value="1"/>
</dbReference>
<keyword evidence="3" id="KW-1185">Reference proteome</keyword>
<dbReference type="RefSeq" id="WP_220587808.1">
    <property type="nucleotide sequence ID" value="NZ_RKLQ01000001.1"/>
</dbReference>
<organism evidence="2 3">
    <name type="scientific">Haloarcula salinisoli</name>
    <dbReference type="NCBI Taxonomy" id="2487746"/>
    <lineage>
        <taxon>Archaea</taxon>
        <taxon>Methanobacteriati</taxon>
        <taxon>Methanobacteriota</taxon>
        <taxon>Stenosarchaea group</taxon>
        <taxon>Halobacteria</taxon>
        <taxon>Halobacteriales</taxon>
        <taxon>Haloarculaceae</taxon>
        <taxon>Haloarcula</taxon>
    </lineage>
</organism>
<proteinExistence type="predicted"/>
<dbReference type="InterPro" id="IPR055975">
    <property type="entry name" value="DUF7553"/>
</dbReference>
<sequence length="89" mass="10017">MNKHFEDARYYLKRAGETAGKGLKEELEPVEARFRELTGTEEEPEPSRLEAVKADLKALQERAEGEAETAIGQARERIGNYRGKQAPEA</sequence>